<dbReference type="GO" id="GO:0006412">
    <property type="term" value="P:translation"/>
    <property type="evidence" value="ECO:0007669"/>
    <property type="project" value="InterPro"/>
</dbReference>
<dbReference type="GO" id="GO:0003735">
    <property type="term" value="F:structural constituent of ribosome"/>
    <property type="evidence" value="ECO:0007669"/>
    <property type="project" value="InterPro"/>
</dbReference>
<dbReference type="Proteomes" id="UP000275408">
    <property type="component" value="Unassembled WGS sequence"/>
</dbReference>
<name>A0A3M6UGU7_POCDA</name>
<keyword evidence="3" id="KW-0687">Ribonucleoprotein</keyword>
<dbReference type="Gene3D" id="1.20.5.1150">
    <property type="entry name" value="Ribosomal protein S8"/>
    <property type="match status" value="1"/>
</dbReference>
<dbReference type="EMBL" id="RCHS01001584">
    <property type="protein sequence ID" value="RMX52734.1"/>
    <property type="molecule type" value="Genomic_DNA"/>
</dbReference>
<dbReference type="InterPro" id="IPR038380">
    <property type="entry name" value="Ribosomal_bS21_sf"/>
</dbReference>
<dbReference type="GO" id="GO:0005840">
    <property type="term" value="C:ribosome"/>
    <property type="evidence" value="ECO:0007669"/>
    <property type="project" value="UniProtKB-KW"/>
</dbReference>
<dbReference type="GO" id="GO:1990904">
    <property type="term" value="C:ribonucleoprotein complex"/>
    <property type="evidence" value="ECO:0007669"/>
    <property type="project" value="UniProtKB-KW"/>
</dbReference>
<dbReference type="PANTHER" id="PTHR21109:SF0">
    <property type="entry name" value="SMALL RIBOSOMAL SUBUNIT PROTEIN BS21M"/>
    <property type="match status" value="1"/>
</dbReference>
<comment type="similarity">
    <text evidence="1">Belongs to the bacterial ribosomal protein bS21 family.</text>
</comment>
<comment type="caution">
    <text evidence="4">The sequence shown here is derived from an EMBL/GenBank/DDBJ whole genome shotgun (WGS) entry which is preliminary data.</text>
</comment>
<dbReference type="AlphaFoldDB" id="A0A3M6UGU7"/>
<evidence type="ECO:0000313" key="4">
    <source>
        <dbReference type="EMBL" id="RMX52734.1"/>
    </source>
</evidence>
<dbReference type="InterPro" id="IPR001911">
    <property type="entry name" value="Ribosomal_bS21"/>
</dbReference>
<accession>A0A3M6UGU7</accession>
<evidence type="ECO:0000256" key="2">
    <source>
        <dbReference type="ARBA" id="ARBA00022980"/>
    </source>
</evidence>
<keyword evidence="2" id="KW-0689">Ribosomal protein</keyword>
<evidence type="ECO:0000313" key="5">
    <source>
        <dbReference type="Proteomes" id="UP000275408"/>
    </source>
</evidence>
<evidence type="ECO:0008006" key="6">
    <source>
        <dbReference type="Google" id="ProtNLM"/>
    </source>
</evidence>
<reference evidence="4 5" key="1">
    <citation type="journal article" date="2018" name="Sci. Rep.">
        <title>Comparative analysis of the Pocillopora damicornis genome highlights role of immune system in coral evolution.</title>
        <authorList>
            <person name="Cunning R."/>
            <person name="Bay R.A."/>
            <person name="Gillette P."/>
            <person name="Baker A.C."/>
            <person name="Traylor-Knowles N."/>
        </authorList>
    </citation>
    <scope>NUCLEOTIDE SEQUENCE [LARGE SCALE GENOMIC DNA]</scope>
    <source>
        <strain evidence="4">RSMAS</strain>
        <tissue evidence="4">Whole animal</tissue>
    </source>
</reference>
<evidence type="ECO:0000256" key="3">
    <source>
        <dbReference type="ARBA" id="ARBA00023274"/>
    </source>
</evidence>
<dbReference type="NCBIfam" id="TIGR00030">
    <property type="entry name" value="S21p"/>
    <property type="match status" value="1"/>
</dbReference>
<dbReference type="Pfam" id="PF01165">
    <property type="entry name" value="Ribosomal_S21"/>
    <property type="match status" value="1"/>
</dbReference>
<organism evidence="4 5">
    <name type="scientific">Pocillopora damicornis</name>
    <name type="common">Cauliflower coral</name>
    <name type="synonym">Millepora damicornis</name>
    <dbReference type="NCBI Taxonomy" id="46731"/>
    <lineage>
        <taxon>Eukaryota</taxon>
        <taxon>Metazoa</taxon>
        <taxon>Cnidaria</taxon>
        <taxon>Anthozoa</taxon>
        <taxon>Hexacorallia</taxon>
        <taxon>Scleractinia</taxon>
        <taxon>Astrocoeniina</taxon>
        <taxon>Pocilloporidae</taxon>
        <taxon>Pocillopora</taxon>
    </lineage>
</organism>
<protein>
    <recommendedName>
        <fullName evidence="6">Mitochondrial ribosomal protein S21</fullName>
    </recommendedName>
</protein>
<proteinExistence type="inferred from homology"/>
<dbReference type="PANTHER" id="PTHR21109">
    <property type="entry name" value="MITOCHONDRIAL 28S RIBOSOMAL PROTEIN S21"/>
    <property type="match status" value="1"/>
</dbReference>
<sequence length="84" mass="10097">MAHHRFLARTIMAENGATAALRSLQRVLLDENVIRDIRLKRHYEKPTVKRRRVKYESALRLYNSEMNRKVDFVMAKQRKETPWS</sequence>
<dbReference type="STRING" id="46731.A0A3M6UGU7"/>
<gene>
    <name evidence="4" type="ORF">pdam_00022402</name>
</gene>
<keyword evidence="5" id="KW-1185">Reference proteome</keyword>
<evidence type="ECO:0000256" key="1">
    <source>
        <dbReference type="ARBA" id="ARBA00006640"/>
    </source>
</evidence>